<dbReference type="RefSeq" id="WP_201876334.1">
    <property type="nucleotide sequence ID" value="NZ_JAERRF010000010.1"/>
</dbReference>
<organism evidence="2 3">
    <name type="scientific">Streptomyces coffeae</name>
    <dbReference type="NCBI Taxonomy" id="621382"/>
    <lineage>
        <taxon>Bacteria</taxon>
        <taxon>Bacillati</taxon>
        <taxon>Actinomycetota</taxon>
        <taxon>Actinomycetes</taxon>
        <taxon>Kitasatosporales</taxon>
        <taxon>Streptomycetaceae</taxon>
        <taxon>Streptomyces</taxon>
    </lineage>
</organism>
<comment type="caution">
    <text evidence="2">The sequence shown here is derived from an EMBL/GenBank/DDBJ whole genome shotgun (WGS) entry which is preliminary data.</text>
</comment>
<evidence type="ECO:0000313" key="3">
    <source>
        <dbReference type="Proteomes" id="UP000634229"/>
    </source>
</evidence>
<feature type="domain" description="DUF397" evidence="1">
    <location>
        <begin position="6"/>
        <end position="61"/>
    </location>
</feature>
<accession>A0ABS1NFC4</accession>
<dbReference type="Proteomes" id="UP000634229">
    <property type="component" value="Unassembled WGS sequence"/>
</dbReference>
<reference evidence="2 3" key="1">
    <citation type="submission" date="2021-01" db="EMBL/GenBank/DDBJ databases">
        <title>WGS of actinomycetes isolated from Thailand.</title>
        <authorList>
            <person name="Thawai C."/>
        </authorList>
    </citation>
    <scope>NUCLEOTIDE SEQUENCE [LARGE SCALE GENOMIC DNA]</scope>
    <source>
        <strain evidence="2 3">CA1R205</strain>
    </source>
</reference>
<protein>
    <submittedName>
        <fullName evidence="2">DUF397 domain-containing protein</fullName>
    </submittedName>
</protein>
<dbReference type="EMBL" id="JAERRF010000010">
    <property type="protein sequence ID" value="MBL1098802.1"/>
    <property type="molecule type" value="Genomic_DNA"/>
</dbReference>
<sequence>MAPEDAWYKSSYSGGSGNSCVEIADVTATRGVIGVRDSKKPDGPALQFSPDGWSSFIGLVRSGEVDFGTV</sequence>
<proteinExistence type="predicted"/>
<dbReference type="InterPro" id="IPR007278">
    <property type="entry name" value="DUF397"/>
</dbReference>
<keyword evidence="3" id="KW-1185">Reference proteome</keyword>
<name>A0ABS1NFC4_9ACTN</name>
<dbReference type="Pfam" id="PF04149">
    <property type="entry name" value="DUF397"/>
    <property type="match status" value="1"/>
</dbReference>
<evidence type="ECO:0000313" key="2">
    <source>
        <dbReference type="EMBL" id="MBL1098802.1"/>
    </source>
</evidence>
<gene>
    <name evidence="2" type="ORF">JK363_19460</name>
</gene>
<evidence type="ECO:0000259" key="1">
    <source>
        <dbReference type="Pfam" id="PF04149"/>
    </source>
</evidence>